<keyword evidence="1" id="KW-0472">Membrane</keyword>
<name>A0ABN6S0G7_9BACT</name>
<protein>
    <submittedName>
        <fullName evidence="2">Uncharacterized protein</fullName>
    </submittedName>
</protein>
<evidence type="ECO:0000256" key="1">
    <source>
        <dbReference type="SAM" id="Phobius"/>
    </source>
</evidence>
<dbReference type="RefSeq" id="WP_281762617.1">
    <property type="nucleotide sequence ID" value="NZ_AP026709.1"/>
</dbReference>
<feature type="transmembrane region" description="Helical" evidence="1">
    <location>
        <begin position="42"/>
        <end position="63"/>
    </location>
</feature>
<proteinExistence type="predicted"/>
<reference evidence="2 3" key="1">
    <citation type="submission" date="2022-08" db="EMBL/GenBank/DDBJ databases">
        <title>Genome Sequence of the sulphate-reducing bacterium, Pseudodesulfovibrio sp. SYK.</title>
        <authorList>
            <person name="Kondo R."/>
            <person name="Kataoka T."/>
        </authorList>
    </citation>
    <scope>NUCLEOTIDE SEQUENCE [LARGE SCALE GENOMIC DNA]</scope>
    <source>
        <strain evidence="2 3">SYK</strain>
    </source>
</reference>
<accession>A0ABN6S0G7</accession>
<feature type="transmembrane region" description="Helical" evidence="1">
    <location>
        <begin position="84"/>
        <end position="102"/>
    </location>
</feature>
<keyword evidence="3" id="KW-1185">Reference proteome</keyword>
<sequence length="154" mass="16598">MHNLIPTLDIKEKSFHGTLAVGGLAGIVEGSIQYGQLTLHTVFPGMMLTLIGAFLGGFTGFFLKDLFRTLRGRKPYRGVNNDGWTMGAFLGTMVGTLLQVAASTDGANLVIGSIVGAYFGAACGAFPDEFITPILLRMRATKHEHTPTKRRQLL</sequence>
<evidence type="ECO:0000313" key="2">
    <source>
        <dbReference type="EMBL" id="BDQ36732.1"/>
    </source>
</evidence>
<keyword evidence="1" id="KW-0812">Transmembrane</keyword>
<feature type="transmembrane region" description="Helical" evidence="1">
    <location>
        <begin position="108"/>
        <end position="127"/>
    </location>
</feature>
<gene>
    <name evidence="2" type="ORF">SYK_10920</name>
</gene>
<dbReference type="EMBL" id="AP026709">
    <property type="protein sequence ID" value="BDQ36732.1"/>
    <property type="molecule type" value="Genomic_DNA"/>
</dbReference>
<evidence type="ECO:0000313" key="3">
    <source>
        <dbReference type="Proteomes" id="UP001317742"/>
    </source>
</evidence>
<keyword evidence="1" id="KW-1133">Transmembrane helix</keyword>
<organism evidence="2 3">
    <name type="scientific">Pseudodesulfovibrio nedwellii</name>
    <dbReference type="NCBI Taxonomy" id="2973072"/>
    <lineage>
        <taxon>Bacteria</taxon>
        <taxon>Pseudomonadati</taxon>
        <taxon>Thermodesulfobacteriota</taxon>
        <taxon>Desulfovibrionia</taxon>
        <taxon>Desulfovibrionales</taxon>
        <taxon>Desulfovibrionaceae</taxon>
    </lineage>
</organism>
<dbReference type="Proteomes" id="UP001317742">
    <property type="component" value="Chromosome"/>
</dbReference>